<evidence type="ECO:0000259" key="2">
    <source>
        <dbReference type="Pfam" id="PF02979"/>
    </source>
</evidence>
<dbReference type="SUPFAM" id="SSF56209">
    <property type="entry name" value="Nitrile hydratase alpha chain"/>
    <property type="match status" value="1"/>
</dbReference>
<dbReference type="Gene3D" id="3.90.330.10">
    <property type="entry name" value="Nitrile hydratase alpha /Thiocyanate hydrolase gamma"/>
    <property type="match status" value="1"/>
</dbReference>
<evidence type="ECO:0000313" key="4">
    <source>
        <dbReference type="Proteomes" id="UP000233256"/>
    </source>
</evidence>
<reference evidence="3 4" key="1">
    <citation type="journal article" date="2017" name="ISME J.">
        <title>Potential for microbial H2 and metal transformations associated with novel bacteria and archaea in deep terrestrial subsurface sediments.</title>
        <authorList>
            <person name="Hernsdorf A.W."/>
            <person name="Amano Y."/>
            <person name="Miyakawa K."/>
            <person name="Ise K."/>
            <person name="Suzuki Y."/>
            <person name="Anantharaman K."/>
            <person name="Probst A."/>
            <person name="Burstein D."/>
            <person name="Thomas B.C."/>
            <person name="Banfield J.F."/>
        </authorList>
    </citation>
    <scope>NUCLEOTIDE SEQUENCE [LARGE SCALE GENOMIC DNA]</scope>
    <source>
        <strain evidence="3">HGW-Wallbacteria-1</strain>
    </source>
</reference>
<dbReference type="GO" id="GO:0046914">
    <property type="term" value="F:transition metal ion binding"/>
    <property type="evidence" value="ECO:0007669"/>
    <property type="project" value="InterPro"/>
</dbReference>
<dbReference type="InterPro" id="IPR036648">
    <property type="entry name" value="CN_Hdrase_a/SCN_Hdrase_g_sf"/>
</dbReference>
<sequence>MEANFLVRLVNDRDFRKKFMDSPSEMLSAEGMTEYDGKKIIIHENSNVSLNFCLLPKGFDLSILKNLDPRFIKIQEKVWTDNEFKEKILTNAKKTLSEFFTNIPEKMDINIFENNASTFHIVLPSLKMESDELDDNDLEMVAGGKGDIIETITDLGESFVDYVTPGVNSLVSFSTDAIETSHDFFYHQILYPALDVQGKVMKTITDPVEDARNKSTCWAVGW</sequence>
<dbReference type="GO" id="GO:0003824">
    <property type="term" value="F:catalytic activity"/>
    <property type="evidence" value="ECO:0007669"/>
    <property type="project" value="InterPro"/>
</dbReference>
<name>A0A2N1PKS4_9BACT</name>
<comment type="caution">
    <text evidence="3">The sequence shown here is derived from an EMBL/GenBank/DDBJ whole genome shotgun (WGS) entry which is preliminary data.</text>
</comment>
<dbReference type="Proteomes" id="UP000233256">
    <property type="component" value="Unassembled WGS sequence"/>
</dbReference>
<accession>A0A2N1PKS4</accession>
<dbReference type="Pfam" id="PF02979">
    <property type="entry name" value="NHase_alpha"/>
    <property type="match status" value="1"/>
</dbReference>
<dbReference type="NCBIfam" id="TIGR03793">
    <property type="entry name" value="leader_NHLP"/>
    <property type="match status" value="1"/>
</dbReference>
<dbReference type="InterPro" id="IPR022513">
    <property type="entry name" value="TOMM_pelo"/>
</dbReference>
<dbReference type="InterPro" id="IPR004232">
    <property type="entry name" value="CN_Hdrtase_a/SCN_Hdrlase_g"/>
</dbReference>
<proteinExistence type="predicted"/>
<keyword evidence="1" id="KW-0479">Metal-binding</keyword>
<protein>
    <recommendedName>
        <fullName evidence="2">Nitrile hydratase alpha/Thiocyanate hydrolase gamma domain-containing protein</fullName>
    </recommendedName>
</protein>
<dbReference type="EMBL" id="PGXC01000030">
    <property type="protein sequence ID" value="PKK88944.1"/>
    <property type="molecule type" value="Genomic_DNA"/>
</dbReference>
<feature type="domain" description="Nitrile hydratase alpha/Thiocyanate hydrolase gamma" evidence="2">
    <location>
        <begin position="4"/>
        <end position="140"/>
    </location>
</feature>
<organism evidence="3 4">
    <name type="scientific">Candidatus Wallbacteria bacterium HGW-Wallbacteria-1</name>
    <dbReference type="NCBI Taxonomy" id="2013854"/>
    <lineage>
        <taxon>Bacteria</taxon>
        <taxon>Candidatus Walliibacteriota</taxon>
    </lineage>
</organism>
<evidence type="ECO:0000256" key="1">
    <source>
        <dbReference type="ARBA" id="ARBA00022723"/>
    </source>
</evidence>
<dbReference type="AlphaFoldDB" id="A0A2N1PKS4"/>
<evidence type="ECO:0000313" key="3">
    <source>
        <dbReference type="EMBL" id="PKK88944.1"/>
    </source>
</evidence>
<gene>
    <name evidence="3" type="ORF">CVV64_16640</name>
</gene>